<accession>A0AAW6A272</accession>
<sequence>MNEDESETTGQRTDDPMLDHACTMRIALAIVRRQNELDLRLRRIEQALKLGGHANFPSTDE</sequence>
<dbReference type="GO" id="GO:0032259">
    <property type="term" value="P:methylation"/>
    <property type="evidence" value="ECO:0007669"/>
    <property type="project" value="UniProtKB-KW"/>
</dbReference>
<reference evidence="1" key="1">
    <citation type="submission" date="2023-01" db="EMBL/GenBank/DDBJ databases">
        <title>Human gut microbiome strain richness.</title>
        <authorList>
            <person name="Chen-Liaw A."/>
        </authorList>
    </citation>
    <scope>NUCLEOTIDE SEQUENCE</scope>
    <source>
        <strain evidence="1">BSD2780120875st1_E5_BSD2780120875b_170604</strain>
    </source>
</reference>
<comment type="caution">
    <text evidence="1">The sequence shown here is derived from an EMBL/GenBank/DDBJ whole genome shotgun (WGS) entry which is preliminary data.</text>
</comment>
<dbReference type="EMBL" id="JAQKGX010000004">
    <property type="protein sequence ID" value="MDB1162299.1"/>
    <property type="molecule type" value="Genomic_DNA"/>
</dbReference>
<dbReference type="Proteomes" id="UP001211105">
    <property type="component" value="Unassembled WGS sequence"/>
</dbReference>
<gene>
    <name evidence="1" type="ORF">PL707_08495</name>
</gene>
<dbReference type="RefSeq" id="WP_195223784.1">
    <property type="nucleotide sequence ID" value="NZ_JADMXZ010000003.1"/>
</dbReference>
<organism evidence="1 2">
    <name type="scientific">Bifidobacterium catenulatum</name>
    <dbReference type="NCBI Taxonomy" id="1686"/>
    <lineage>
        <taxon>Bacteria</taxon>
        <taxon>Bacillati</taxon>
        <taxon>Actinomycetota</taxon>
        <taxon>Actinomycetes</taxon>
        <taxon>Bifidobacteriales</taxon>
        <taxon>Bifidobacteriaceae</taxon>
        <taxon>Bifidobacterium</taxon>
    </lineage>
</organism>
<proteinExistence type="predicted"/>
<keyword evidence="1" id="KW-0808">Transferase</keyword>
<dbReference type="GO" id="GO:0008168">
    <property type="term" value="F:methyltransferase activity"/>
    <property type="evidence" value="ECO:0007669"/>
    <property type="project" value="UniProtKB-KW"/>
</dbReference>
<evidence type="ECO:0000313" key="2">
    <source>
        <dbReference type="Proteomes" id="UP001211105"/>
    </source>
</evidence>
<evidence type="ECO:0000313" key="1">
    <source>
        <dbReference type="EMBL" id="MDB1162299.1"/>
    </source>
</evidence>
<keyword evidence="1" id="KW-0489">Methyltransferase</keyword>
<name>A0AAW6A272_9BIFI</name>
<dbReference type="AlphaFoldDB" id="A0AAW6A272"/>
<protein>
    <submittedName>
        <fullName evidence="1">Methyltransferase</fullName>
    </submittedName>
</protein>